<dbReference type="GO" id="GO:0005737">
    <property type="term" value="C:cytoplasm"/>
    <property type="evidence" value="ECO:0007669"/>
    <property type="project" value="TreeGrafter"/>
</dbReference>
<dbReference type="InterPro" id="IPR045886">
    <property type="entry name" value="ThiF/MoeB/HesA"/>
</dbReference>
<evidence type="ECO:0000313" key="4">
    <source>
        <dbReference type="Proteomes" id="UP000078387"/>
    </source>
</evidence>
<dbReference type="VEuPathDB" id="AmoebaDB:KM1_003390"/>
<organism evidence="3 4">
    <name type="scientific">Entamoeba histolytica</name>
    <dbReference type="NCBI Taxonomy" id="5759"/>
    <lineage>
        <taxon>Eukaryota</taxon>
        <taxon>Amoebozoa</taxon>
        <taxon>Evosea</taxon>
        <taxon>Archamoebae</taxon>
        <taxon>Mastigamoebida</taxon>
        <taxon>Entamoebidae</taxon>
        <taxon>Entamoeba</taxon>
    </lineage>
</organism>
<dbReference type="GO" id="GO:0016779">
    <property type="term" value="F:nucleotidyltransferase activity"/>
    <property type="evidence" value="ECO:0007669"/>
    <property type="project" value="TreeGrafter"/>
</dbReference>
<dbReference type="VEuPathDB" id="AmoebaDB:EHI8A_000770"/>
<reference evidence="3 4" key="1">
    <citation type="submission" date="2016-05" db="EMBL/GenBank/DDBJ databases">
        <title>First whole genome sequencing of Entamoeba histolytica HM1:IMSS-clone-6.</title>
        <authorList>
            <person name="Mukherjee Avik.K."/>
            <person name="Izumyama S."/>
            <person name="Nakada-Tsukui K."/>
            <person name="Nozaki T."/>
        </authorList>
    </citation>
    <scope>NUCLEOTIDE SEQUENCE [LARGE SCALE GENOMIC DNA]</scope>
    <source>
        <strain evidence="3 4">HM1:IMSS clone 6</strain>
    </source>
</reference>
<evidence type="ECO:0000256" key="1">
    <source>
        <dbReference type="ARBA" id="ARBA00009919"/>
    </source>
</evidence>
<gene>
    <name evidence="3" type="ORF">CL6EHI_118040</name>
</gene>
<protein>
    <submittedName>
        <fullName evidence="3">Molybdenum cofactor synthesis protein3 putative</fullName>
    </submittedName>
</protein>
<dbReference type="SUPFAM" id="SSF69572">
    <property type="entry name" value="Activating enzymes of the ubiquitin-like proteins"/>
    <property type="match status" value="1"/>
</dbReference>
<dbReference type="FunFam" id="3.40.50.720:FF:000080">
    <property type="entry name" value="Thiazole biosynthesis adenylyltransferase ThiF"/>
    <property type="match status" value="1"/>
</dbReference>
<comment type="caution">
    <text evidence="3">The sequence shown here is derived from an EMBL/GenBank/DDBJ whole genome shotgun (WGS) entry which is preliminary data.</text>
</comment>
<dbReference type="OMA" id="EVACATM"/>
<dbReference type="VEuPathDB" id="AmoebaDB:EHI5A_002420"/>
<dbReference type="InterPro" id="IPR035985">
    <property type="entry name" value="Ubiquitin-activating_enz"/>
</dbReference>
<sequence length="250" mass="26969">MCEQYVRHCILPEIGEVGQKKLLGSTVGILGAGGLGSPVIQYLAAFGIGKLVIVDNDIVEEVNLNRQIIHNYQRIGKYKAESAAESVKLLNPSIVVEPHIIRLDEQNGVEIFKGCNILVDCSDNHQARYAISAVGVKLGIPIVTGSVVRWEGHVTVLNYQNGPCYKCLYPVMPSTTLNATAKTVGVVGTICGVIGSIEAMETVKVLLGKGEILSNKMLMFNGMTMMHKVIATKRKNINCPVCGSAEKSMN</sequence>
<dbReference type="Pfam" id="PF00899">
    <property type="entry name" value="ThiF"/>
    <property type="match status" value="1"/>
</dbReference>
<dbReference type="VEuPathDB" id="AmoebaDB:EHI7A_000770"/>
<evidence type="ECO:0000259" key="2">
    <source>
        <dbReference type="Pfam" id="PF00899"/>
    </source>
</evidence>
<evidence type="ECO:0000313" key="3">
    <source>
        <dbReference type="EMBL" id="GAT94055.1"/>
    </source>
</evidence>
<proteinExistence type="inferred from homology"/>
<dbReference type="CDD" id="cd00757">
    <property type="entry name" value="ThiF_MoeB_HesA_family"/>
    <property type="match status" value="1"/>
</dbReference>
<comment type="similarity">
    <text evidence="1">Belongs to the HesA/MoeB/ThiF family.</text>
</comment>
<dbReference type="AlphaFoldDB" id="A0A5K1U531"/>
<dbReference type="PANTHER" id="PTHR10953:SF102">
    <property type="entry name" value="ADENYLYLTRANSFERASE AND SULFURTRANSFERASE MOCS3"/>
    <property type="match status" value="1"/>
</dbReference>
<accession>A0A5K1U531</accession>
<dbReference type="EMBL" id="BDEQ01000001">
    <property type="protein sequence ID" value="GAT94055.1"/>
    <property type="molecule type" value="Genomic_DNA"/>
</dbReference>
<feature type="domain" description="THIF-type NAD/FAD binding fold" evidence="2">
    <location>
        <begin position="5"/>
        <end position="241"/>
    </location>
</feature>
<dbReference type="GO" id="GO:0004792">
    <property type="term" value="F:thiosulfate-cyanide sulfurtransferase activity"/>
    <property type="evidence" value="ECO:0007669"/>
    <property type="project" value="TreeGrafter"/>
</dbReference>
<dbReference type="GO" id="GO:0042292">
    <property type="term" value="F:URM1 activating enzyme activity"/>
    <property type="evidence" value="ECO:0007669"/>
    <property type="project" value="TreeGrafter"/>
</dbReference>
<name>A0A5K1U531_ENTHI</name>
<dbReference type="PANTHER" id="PTHR10953">
    <property type="entry name" value="UBIQUITIN-ACTIVATING ENZYME E1"/>
    <property type="match status" value="1"/>
</dbReference>
<dbReference type="VEuPathDB" id="AmoebaDB:EHI_118040"/>
<dbReference type="InterPro" id="IPR000594">
    <property type="entry name" value="ThiF_NAD_FAD-bd"/>
</dbReference>
<dbReference type="Proteomes" id="UP000078387">
    <property type="component" value="Unassembled WGS sequence"/>
</dbReference>
<dbReference type="Gene3D" id="3.40.50.720">
    <property type="entry name" value="NAD(P)-binding Rossmann-like Domain"/>
    <property type="match status" value="1"/>
</dbReference>